<dbReference type="InParanoid" id="C7Z626"/>
<accession>C7Z626</accession>
<dbReference type="EMBL" id="GG698910">
    <property type="protein sequence ID" value="EEU40053.1"/>
    <property type="molecule type" value="Genomic_DNA"/>
</dbReference>
<dbReference type="GO" id="GO:0008081">
    <property type="term" value="F:phosphoric diester hydrolase activity"/>
    <property type="evidence" value="ECO:0007669"/>
    <property type="project" value="InterPro"/>
</dbReference>
<keyword evidence="4" id="KW-1185">Reference proteome</keyword>
<evidence type="ECO:0000256" key="1">
    <source>
        <dbReference type="PROSITE-ProRule" id="PRU00023"/>
    </source>
</evidence>
<organism evidence="3 4">
    <name type="scientific">Fusarium vanettenii (strain ATCC MYA-4622 / CBS 123669 / FGSC 9596 / NRRL 45880 / 77-13-4)</name>
    <name type="common">Fusarium solani subsp. pisi</name>
    <dbReference type="NCBI Taxonomy" id="660122"/>
    <lineage>
        <taxon>Eukaryota</taxon>
        <taxon>Fungi</taxon>
        <taxon>Dikarya</taxon>
        <taxon>Ascomycota</taxon>
        <taxon>Pezizomycotina</taxon>
        <taxon>Sordariomycetes</taxon>
        <taxon>Hypocreomycetidae</taxon>
        <taxon>Hypocreales</taxon>
        <taxon>Nectriaceae</taxon>
        <taxon>Fusarium</taxon>
        <taxon>Fusarium solani species complex</taxon>
        <taxon>Fusarium vanettenii</taxon>
    </lineage>
</organism>
<dbReference type="Pfam" id="PF00023">
    <property type="entry name" value="Ank"/>
    <property type="match status" value="1"/>
</dbReference>
<dbReference type="Proteomes" id="UP000005206">
    <property type="component" value="Chromosome 2"/>
</dbReference>
<dbReference type="PROSITE" id="PS50297">
    <property type="entry name" value="ANK_REP_REGION"/>
    <property type="match status" value="1"/>
</dbReference>
<dbReference type="eggNOG" id="ENOG502SQRQ">
    <property type="taxonomic scope" value="Eukaryota"/>
</dbReference>
<protein>
    <submittedName>
        <fullName evidence="3">Uncharacterized protein</fullName>
    </submittedName>
</protein>
<keyword evidence="1" id="KW-0040">ANK repeat</keyword>
<feature type="region of interest" description="Disordered" evidence="2">
    <location>
        <begin position="604"/>
        <end position="631"/>
    </location>
</feature>
<dbReference type="InterPro" id="IPR017946">
    <property type="entry name" value="PLC-like_Pdiesterase_TIM-brl"/>
</dbReference>
<dbReference type="VEuPathDB" id="FungiDB:NECHADRAFT_75953"/>
<dbReference type="Gene3D" id="1.25.40.20">
    <property type="entry name" value="Ankyrin repeat-containing domain"/>
    <property type="match status" value="1"/>
</dbReference>
<dbReference type="GeneID" id="9668525"/>
<dbReference type="AlphaFoldDB" id="C7Z626"/>
<dbReference type="SUPFAM" id="SSF48403">
    <property type="entry name" value="Ankyrin repeat"/>
    <property type="match status" value="1"/>
</dbReference>
<feature type="repeat" description="ANK" evidence="1">
    <location>
        <begin position="676"/>
        <end position="705"/>
    </location>
</feature>
<reference evidence="3 4" key="1">
    <citation type="journal article" date="2009" name="PLoS Genet.">
        <title>The genome of Nectria haematococca: contribution of supernumerary chromosomes to gene expansion.</title>
        <authorList>
            <person name="Coleman J.J."/>
            <person name="Rounsley S.D."/>
            <person name="Rodriguez-Carres M."/>
            <person name="Kuo A."/>
            <person name="Wasmann C.C."/>
            <person name="Grimwood J."/>
            <person name="Schmutz J."/>
            <person name="Taga M."/>
            <person name="White G.J."/>
            <person name="Zhou S."/>
            <person name="Schwartz D.C."/>
            <person name="Freitag M."/>
            <person name="Ma L.J."/>
            <person name="Danchin E.G."/>
            <person name="Henrissat B."/>
            <person name="Coutinho P.M."/>
            <person name="Nelson D.R."/>
            <person name="Straney D."/>
            <person name="Napoli C.A."/>
            <person name="Barker B.M."/>
            <person name="Gribskov M."/>
            <person name="Rep M."/>
            <person name="Kroken S."/>
            <person name="Molnar I."/>
            <person name="Rensing C."/>
            <person name="Kennell J.C."/>
            <person name="Zamora J."/>
            <person name="Farman M.L."/>
            <person name="Selker E.U."/>
            <person name="Salamov A."/>
            <person name="Shapiro H."/>
            <person name="Pangilinan J."/>
            <person name="Lindquist E."/>
            <person name="Lamers C."/>
            <person name="Grigoriev I.V."/>
            <person name="Geiser D.M."/>
            <person name="Covert S.F."/>
            <person name="Temporini E."/>
            <person name="Vanetten H.D."/>
        </authorList>
    </citation>
    <scope>NUCLEOTIDE SEQUENCE [LARGE SCALE GENOMIC DNA]</scope>
    <source>
        <strain evidence="4">ATCC MYA-4622 / CBS 123669 / FGSC 9596 / NRRL 45880 / 77-13-4</strain>
    </source>
</reference>
<gene>
    <name evidence="3" type="ORF">NECHADRAFT_75953</name>
</gene>
<evidence type="ECO:0000313" key="3">
    <source>
        <dbReference type="EMBL" id="EEU40053.1"/>
    </source>
</evidence>
<name>C7Z626_FUSV7</name>
<dbReference type="RefSeq" id="XP_003045766.1">
    <property type="nucleotide sequence ID" value="XM_003045720.1"/>
</dbReference>
<feature type="compositionally biased region" description="Basic and acidic residues" evidence="2">
    <location>
        <begin position="613"/>
        <end position="631"/>
    </location>
</feature>
<dbReference type="Gene3D" id="3.20.20.190">
    <property type="entry name" value="Phosphatidylinositol (PI) phosphodiesterase"/>
    <property type="match status" value="1"/>
</dbReference>
<sequence length="742" mass="84954">MARAKTEKQWALTIASLVFRFYSHNKTKNLRQDMLARLRLIGDLTAISRYRTSPQTPASKALPLHPVKGKMDQEWASISVLTHPESVYRLFKHRREYSPLPPDYEWEEQKRRYSPYDLDMSHFQDPSLRHPFGYVFCHRGLYERASRRIDNSRSAVENGINENFFLHEVDAFMTSSMSNSFLAHDQTADRVTSKKGPWAAHRLEDILNTDLVARGVQLPENPDFGSSYLRTEDQVPGLEGTIWQERVKHSGRTLQIDLRDKDFARGIACYAFHLPKRPFRNKSHRETQHHTLAWEILGSTMLKGYNLHFDSFQNLFEMVKKEFAALDRKREFPEDEFTTNHLHQLPPLIMVFYSDPVVELAKKTPPNNCAEMSYKHIRDVFMKHVLSFIDIPTDNGVFNFILEITHSGLGLLYDKETGKARNPLTGDPLRDPQVIFDSMVDRAMIDVSLELRERNPKLLFSSCTRLPDVIIQDQRYKANHKTGKLVPWPDGEKGIAAQLRAIHGGLYPQSNMVVADNPVAEIAARTWIDEKSQSTLRREELLRVPYYEWLRRAGDDVFDAVCKLNDDFLPNKLGEPTDSIPDRPRVSLDLETIQSWLDNAHSNVSVSDDTETQGDHTDSEDEGTYRTHSETSRLNRLNRQLFFGESDQGSTLLLTVQLNKNIWGADINASVGWFGTPLSVACAKGHERIVRFLLDKGANPKVPMRTIHNAKITKILMNAGADVGDVPVRGVDKIINEDHVMG</sequence>
<evidence type="ECO:0000256" key="2">
    <source>
        <dbReference type="SAM" id="MobiDB-lite"/>
    </source>
</evidence>
<dbReference type="InterPro" id="IPR002110">
    <property type="entry name" value="Ankyrin_rpt"/>
</dbReference>
<dbReference type="GO" id="GO:0006629">
    <property type="term" value="P:lipid metabolic process"/>
    <property type="evidence" value="ECO:0007669"/>
    <property type="project" value="InterPro"/>
</dbReference>
<dbReference type="OrthoDB" id="5096148at2759"/>
<dbReference type="KEGG" id="nhe:NECHADRAFT_75953"/>
<evidence type="ECO:0000313" key="4">
    <source>
        <dbReference type="Proteomes" id="UP000005206"/>
    </source>
</evidence>
<dbReference type="InterPro" id="IPR036770">
    <property type="entry name" value="Ankyrin_rpt-contain_sf"/>
</dbReference>
<proteinExistence type="predicted"/>
<dbReference type="PROSITE" id="PS50088">
    <property type="entry name" value="ANK_REPEAT"/>
    <property type="match status" value="1"/>
</dbReference>
<dbReference type="HOGENOM" id="CLU_012542_0_0_1"/>